<dbReference type="InterPro" id="IPR001878">
    <property type="entry name" value="Znf_CCHC"/>
</dbReference>
<dbReference type="SUPFAM" id="SSF57756">
    <property type="entry name" value="Retrovirus zinc finger-like domains"/>
    <property type="match status" value="1"/>
</dbReference>
<protein>
    <recommendedName>
        <fullName evidence="3">CCHC-type domain-containing protein</fullName>
    </recommendedName>
</protein>
<dbReference type="PROSITE" id="PS50158">
    <property type="entry name" value="ZF_CCHC"/>
    <property type="match status" value="1"/>
</dbReference>
<comment type="caution">
    <text evidence="4">The sequence shown here is derived from an EMBL/GenBank/DDBJ whole genome shotgun (WGS) entry which is preliminary data.</text>
</comment>
<dbReference type="Pfam" id="PF25597">
    <property type="entry name" value="SH3_retrovirus"/>
    <property type="match status" value="1"/>
</dbReference>
<evidence type="ECO:0000256" key="2">
    <source>
        <dbReference type="SAM" id="MobiDB-lite"/>
    </source>
</evidence>
<dbReference type="Pfam" id="PF14223">
    <property type="entry name" value="Retrotran_gag_2"/>
    <property type="match status" value="1"/>
</dbReference>
<dbReference type="EMBL" id="SDOV01000009">
    <property type="protein sequence ID" value="KAH7636849.1"/>
    <property type="molecule type" value="Genomic_DNA"/>
</dbReference>
<dbReference type="SMART" id="SM00343">
    <property type="entry name" value="ZnF_C2HC"/>
    <property type="match status" value="1"/>
</dbReference>
<feature type="compositionally biased region" description="Polar residues" evidence="2">
    <location>
        <begin position="461"/>
        <end position="470"/>
    </location>
</feature>
<proteinExistence type="predicted"/>
<dbReference type="Pfam" id="PF13976">
    <property type="entry name" value="gag_pre-integrs"/>
    <property type="match status" value="1"/>
</dbReference>
<dbReference type="GO" id="GO:0008270">
    <property type="term" value="F:zinc ion binding"/>
    <property type="evidence" value="ECO:0007669"/>
    <property type="project" value="UniProtKB-KW"/>
</dbReference>
<dbReference type="GO" id="GO:0003676">
    <property type="term" value="F:nucleic acid binding"/>
    <property type="evidence" value="ECO:0007669"/>
    <property type="project" value="InterPro"/>
</dbReference>
<name>A0A9D4SC80_DERFA</name>
<keyword evidence="1" id="KW-0863">Zinc-finger</keyword>
<feature type="compositionally biased region" description="Basic and acidic residues" evidence="2">
    <location>
        <begin position="209"/>
        <end position="229"/>
    </location>
</feature>
<dbReference type="Proteomes" id="UP000828236">
    <property type="component" value="Unassembled WGS sequence"/>
</dbReference>
<accession>A0A9D4SC80</accession>
<dbReference type="Gene3D" id="4.10.60.10">
    <property type="entry name" value="Zinc finger, CCHC-type"/>
    <property type="match status" value="1"/>
</dbReference>
<feature type="domain" description="CCHC-type" evidence="3">
    <location>
        <begin position="194"/>
        <end position="210"/>
    </location>
</feature>
<keyword evidence="1" id="KW-0479">Metal-binding</keyword>
<evidence type="ECO:0000313" key="4">
    <source>
        <dbReference type="EMBL" id="KAH7636849.1"/>
    </source>
</evidence>
<reference evidence="4" key="1">
    <citation type="submission" date="2020-06" db="EMBL/GenBank/DDBJ databases">
        <authorList>
            <person name="Ji K."/>
            <person name="Li J."/>
        </authorList>
    </citation>
    <scope>NUCLEOTIDE SEQUENCE</scope>
    <source>
        <strain evidence="4">JKM2019</strain>
        <tissue evidence="4">Whole body</tissue>
    </source>
</reference>
<keyword evidence="1" id="KW-0862">Zinc</keyword>
<sequence>MASSCILTDSTYSRWLFEIECVLKSQDLWDVIQDDYPEMSREARMFKAKMIISKSLDDINHQRIIGCQTPNQMFKKLRLFHEGSSSTSIAKLKQKFYEIVWTGDVRETFSQIRKVAAELSGRDAPESEESIVSKALSILPVEYEAVKFSVETARLTSDQELTLEQLETILQGKIESSVTKNILGLAKKDKRIIRCYGCNKIGHIRRNCPEKDKKNKKDVKSGFKTKDSEIDTPGGSVRSSAIGTVELEVHNGDEWNAVVLKNSLLVESSPMNMISLGQLACTREIHFSGDYNKTVVYYDNKPIMYADRSLNSANVYEIRARIQKRRVSMMTIGKSLSVWHERFNHVNSNLIVSMANKNLVDGLPEKFNHDVGFCTSCCRGKLTESREMLVKKSGKFDSRSKTVVLMGYEGESIYRCYDRHSKHIELSSSVSWNEIVNSHSMSHSDLISSEEDIDHRIPSDGESTSDTQTGELDENNDDNNVRRGRPSGSKNKKYVANPERLASLQNVSAVSFTNDPISIIGVYKETIKIENFKKFKISTDFGLFKISNGRTEGQTKILRSTDINSHDYQQFNNLIISTDSDKTKILNNVLSK</sequence>
<reference evidence="4" key="2">
    <citation type="journal article" date="2021" name="World Allergy Organ. J.">
        <title>Chromosome-level assembly of Dermatophagoides farinae genome and transcriptome reveals two novel allergens Der f 37 and Der f 39.</title>
        <authorList>
            <person name="Chen J."/>
            <person name="Cai Z."/>
            <person name="Fan D."/>
            <person name="Hu J."/>
            <person name="Hou Y."/>
            <person name="He Y."/>
            <person name="Zhang Z."/>
            <person name="Zhao Z."/>
            <person name="Gao P."/>
            <person name="Hu W."/>
            <person name="Sun J."/>
            <person name="Li J."/>
            <person name="Ji K."/>
        </authorList>
    </citation>
    <scope>NUCLEOTIDE SEQUENCE</scope>
    <source>
        <strain evidence="4">JKM2019</strain>
    </source>
</reference>
<feature type="compositionally biased region" description="Basic residues" evidence="2">
    <location>
        <begin position="482"/>
        <end position="493"/>
    </location>
</feature>
<organism evidence="4">
    <name type="scientific">Dermatophagoides farinae</name>
    <name type="common">American house dust mite</name>
    <dbReference type="NCBI Taxonomy" id="6954"/>
    <lineage>
        <taxon>Eukaryota</taxon>
        <taxon>Metazoa</taxon>
        <taxon>Ecdysozoa</taxon>
        <taxon>Arthropoda</taxon>
        <taxon>Chelicerata</taxon>
        <taxon>Arachnida</taxon>
        <taxon>Acari</taxon>
        <taxon>Acariformes</taxon>
        <taxon>Sarcoptiformes</taxon>
        <taxon>Astigmata</taxon>
        <taxon>Psoroptidia</taxon>
        <taxon>Analgoidea</taxon>
        <taxon>Pyroglyphidae</taxon>
        <taxon>Dermatophagoidinae</taxon>
        <taxon>Dermatophagoides</taxon>
    </lineage>
</organism>
<gene>
    <name evidence="4" type="ORF">HUG17_7055</name>
</gene>
<dbReference type="InterPro" id="IPR057670">
    <property type="entry name" value="SH3_retrovirus"/>
</dbReference>
<dbReference type="InterPro" id="IPR025724">
    <property type="entry name" value="GAG-pre-integrase_dom"/>
</dbReference>
<feature type="region of interest" description="Disordered" evidence="2">
    <location>
        <begin position="209"/>
        <end position="235"/>
    </location>
</feature>
<dbReference type="InterPro" id="IPR036875">
    <property type="entry name" value="Znf_CCHC_sf"/>
</dbReference>
<feature type="region of interest" description="Disordered" evidence="2">
    <location>
        <begin position="453"/>
        <end position="496"/>
    </location>
</feature>
<dbReference type="AlphaFoldDB" id="A0A9D4SC80"/>
<evidence type="ECO:0000259" key="3">
    <source>
        <dbReference type="PROSITE" id="PS50158"/>
    </source>
</evidence>
<evidence type="ECO:0000256" key="1">
    <source>
        <dbReference type="PROSITE-ProRule" id="PRU00047"/>
    </source>
</evidence>